<organism evidence="9 10">
    <name type="scientific">Laodelphax striatellus</name>
    <name type="common">Small brown planthopper</name>
    <name type="synonym">Delphax striatella</name>
    <dbReference type="NCBI Taxonomy" id="195883"/>
    <lineage>
        <taxon>Eukaryota</taxon>
        <taxon>Metazoa</taxon>
        <taxon>Ecdysozoa</taxon>
        <taxon>Arthropoda</taxon>
        <taxon>Hexapoda</taxon>
        <taxon>Insecta</taxon>
        <taxon>Pterygota</taxon>
        <taxon>Neoptera</taxon>
        <taxon>Paraneoptera</taxon>
        <taxon>Hemiptera</taxon>
        <taxon>Auchenorrhyncha</taxon>
        <taxon>Fulgoroidea</taxon>
        <taxon>Delphacidae</taxon>
        <taxon>Criomorphinae</taxon>
        <taxon>Laodelphax</taxon>
    </lineage>
</organism>
<dbReference type="PROSITE" id="PS50005">
    <property type="entry name" value="TPR"/>
    <property type="match status" value="3"/>
</dbReference>
<evidence type="ECO:0000256" key="4">
    <source>
        <dbReference type="ARBA" id="ARBA00022490"/>
    </source>
</evidence>
<feature type="repeat" description="TPR" evidence="8">
    <location>
        <begin position="386"/>
        <end position="419"/>
    </location>
</feature>
<comment type="subcellular location">
    <subcellularLocation>
        <location evidence="2">Cytoplasm</location>
    </subcellularLocation>
    <subcellularLocation>
        <location evidence="1">Peroxisome</location>
    </subcellularLocation>
</comment>
<dbReference type="PANTHER" id="PTHR10130:SF0">
    <property type="entry name" value="GH08708P"/>
    <property type="match status" value="1"/>
</dbReference>
<sequence length="657" mass="73926">MALRDLLDGECGASNSLVRLTTHFVQDRGLKDENYRHPFQPNEPILSSQDPDQLVQQFLEETVGSTPQSFRMDSLLAEMRDIEVRSAQSPPVQSPPVSQLAIEEDSSCWADAEANEENVRSWAEQYIESGRHFPMPEEKGDQYAIWKTDDEDESLPATLEKYELGFGPNWAQEYLETSEENKLDESTATPLNTSDLATSVEYIDESKDQRELQATANEILSNVDDPQLSYSKFMKFMHQLGEGEITIESGEVIDKSSLDNKFKEWSDEYVEAQKPEEWASEFRESAIGSQALADNPEELDDFTTKLWSKLSHQWEELANTNETENLWSSEFEDYSSNFVDYKFAEDNPMKDAENALEEGMKKRAVGDLPSAVLCFEAAVQADDQNSKAWELLGVTQAEIEQDTQAIIALKKSLALDPKNLTALMTLAASYTNENFQNQACHALKEWLHANPMYTDLVQESPETISQFRLQNVSSKMLSSFHDEVKAKYLAAARRNPTQGIDADVQCGLGILFHLSSELDKAADCFRAALQARPDDCKLWNRLGATLANDNKSEEAVDAYHHALQLSPGFIRARYNLGITCVHLRAYREAAEHLLTALNQQVAGRGIHGEKSVSMSDSIWATMRLTVSLLQRSDLIPAINQRDLKKLNEEFGIADNDG</sequence>
<dbReference type="Pfam" id="PF13432">
    <property type="entry name" value="TPR_16"/>
    <property type="match status" value="1"/>
</dbReference>
<proteinExistence type="inferred from homology"/>
<dbReference type="GO" id="GO:0016560">
    <property type="term" value="P:protein import into peroxisome matrix, docking"/>
    <property type="evidence" value="ECO:0007669"/>
    <property type="project" value="TreeGrafter"/>
</dbReference>
<dbReference type="GO" id="GO:0005778">
    <property type="term" value="C:peroxisomal membrane"/>
    <property type="evidence" value="ECO:0007669"/>
    <property type="project" value="TreeGrafter"/>
</dbReference>
<reference evidence="9 10" key="1">
    <citation type="journal article" date="2017" name="Gigascience">
        <title>Genome sequence of the small brown planthopper, Laodelphax striatellus.</title>
        <authorList>
            <person name="Zhu J."/>
            <person name="Jiang F."/>
            <person name="Wang X."/>
            <person name="Yang P."/>
            <person name="Bao Y."/>
            <person name="Zhao W."/>
            <person name="Wang W."/>
            <person name="Lu H."/>
            <person name="Wang Q."/>
            <person name="Cui N."/>
            <person name="Li J."/>
            <person name="Chen X."/>
            <person name="Luo L."/>
            <person name="Yu J."/>
            <person name="Kang L."/>
            <person name="Cui F."/>
        </authorList>
    </citation>
    <scope>NUCLEOTIDE SEQUENCE [LARGE SCALE GENOMIC DNA]</scope>
    <source>
        <strain evidence="9">Lst14</strain>
    </source>
</reference>
<evidence type="ECO:0000256" key="2">
    <source>
        <dbReference type="ARBA" id="ARBA00004496"/>
    </source>
</evidence>
<dbReference type="FunCoup" id="A0A482WMW2">
    <property type="interactions" value="515"/>
</dbReference>
<name>A0A482WMW2_LAOST</name>
<evidence type="ECO:0000256" key="7">
    <source>
        <dbReference type="ARBA" id="ARBA00023140"/>
    </source>
</evidence>
<dbReference type="Proteomes" id="UP000291343">
    <property type="component" value="Unassembled WGS sequence"/>
</dbReference>
<dbReference type="STRING" id="195883.A0A482WMW2"/>
<dbReference type="SMART" id="SM00028">
    <property type="entry name" value="TPR"/>
    <property type="match status" value="5"/>
</dbReference>
<dbReference type="InterPro" id="IPR011990">
    <property type="entry name" value="TPR-like_helical_dom_sf"/>
</dbReference>
<comment type="caution">
    <text evidence="9">The sequence shown here is derived from an EMBL/GenBank/DDBJ whole genome shotgun (WGS) entry which is preliminary data.</text>
</comment>
<accession>A0A482WMW2</accession>
<evidence type="ECO:0000256" key="5">
    <source>
        <dbReference type="ARBA" id="ARBA00022737"/>
    </source>
</evidence>
<dbReference type="Gene3D" id="1.25.40.10">
    <property type="entry name" value="Tetratricopeptide repeat domain"/>
    <property type="match status" value="1"/>
</dbReference>
<dbReference type="InParanoid" id="A0A482WMW2"/>
<keyword evidence="4" id="KW-0963">Cytoplasm</keyword>
<dbReference type="GO" id="GO:0005829">
    <property type="term" value="C:cytosol"/>
    <property type="evidence" value="ECO:0007669"/>
    <property type="project" value="TreeGrafter"/>
</dbReference>
<dbReference type="InterPro" id="IPR019734">
    <property type="entry name" value="TPR_rpt"/>
</dbReference>
<dbReference type="GO" id="GO:0005052">
    <property type="term" value="F:peroxisome matrix targeting signal-1 binding"/>
    <property type="evidence" value="ECO:0007669"/>
    <property type="project" value="TreeGrafter"/>
</dbReference>
<dbReference type="AlphaFoldDB" id="A0A482WMW2"/>
<dbReference type="EMBL" id="QKKF02030855">
    <property type="protein sequence ID" value="RZF34640.1"/>
    <property type="molecule type" value="Genomic_DNA"/>
</dbReference>
<dbReference type="PANTHER" id="PTHR10130">
    <property type="entry name" value="PEROXISOMAL TARGETING SIGNAL 1 RECEPTOR PEX5"/>
    <property type="match status" value="1"/>
</dbReference>
<feature type="repeat" description="TPR" evidence="8">
    <location>
        <begin position="536"/>
        <end position="569"/>
    </location>
</feature>
<comment type="similarity">
    <text evidence="3">Belongs to the peroxisomal targeting signal receptor family.</text>
</comment>
<dbReference type="SMR" id="A0A482WMW2"/>
<protein>
    <submittedName>
        <fullName evidence="9">Uncharacterized protein</fullName>
    </submittedName>
</protein>
<evidence type="ECO:0000313" key="10">
    <source>
        <dbReference type="Proteomes" id="UP000291343"/>
    </source>
</evidence>
<keyword evidence="10" id="KW-1185">Reference proteome</keyword>
<keyword evidence="5" id="KW-0677">Repeat</keyword>
<evidence type="ECO:0000256" key="1">
    <source>
        <dbReference type="ARBA" id="ARBA00004275"/>
    </source>
</evidence>
<evidence type="ECO:0000313" key="9">
    <source>
        <dbReference type="EMBL" id="RZF34640.1"/>
    </source>
</evidence>
<feature type="repeat" description="TPR" evidence="8">
    <location>
        <begin position="502"/>
        <end position="535"/>
    </location>
</feature>
<dbReference type="SUPFAM" id="SSF48452">
    <property type="entry name" value="TPR-like"/>
    <property type="match status" value="1"/>
</dbReference>
<evidence type="ECO:0000256" key="3">
    <source>
        <dbReference type="ARBA" id="ARBA00005348"/>
    </source>
</evidence>
<evidence type="ECO:0000256" key="6">
    <source>
        <dbReference type="ARBA" id="ARBA00022803"/>
    </source>
</evidence>
<keyword evidence="6 8" id="KW-0802">TPR repeat</keyword>
<dbReference type="InterPro" id="IPR024111">
    <property type="entry name" value="PEX5/PEX5L"/>
</dbReference>
<evidence type="ECO:0000256" key="8">
    <source>
        <dbReference type="PROSITE-ProRule" id="PRU00339"/>
    </source>
</evidence>
<keyword evidence="7" id="KW-0576">Peroxisome</keyword>
<dbReference type="OrthoDB" id="10006023at2759"/>
<gene>
    <name evidence="9" type="ORF">LSTR_LSTR012722</name>
</gene>